<name>A0A8H6XXF1_9AGAR</name>
<dbReference type="Pfam" id="PF00620">
    <property type="entry name" value="RhoGAP"/>
    <property type="match status" value="1"/>
</dbReference>
<dbReference type="PANTHER" id="PTHR11200">
    <property type="entry name" value="INOSITOL 5-PHOSPHATASE"/>
    <property type="match status" value="1"/>
</dbReference>
<dbReference type="SMART" id="SM00324">
    <property type="entry name" value="RhoGAP"/>
    <property type="match status" value="1"/>
</dbReference>
<feature type="domain" description="Rho-GAP" evidence="6">
    <location>
        <begin position="816"/>
        <end position="992"/>
    </location>
</feature>
<evidence type="ECO:0000313" key="7">
    <source>
        <dbReference type="EMBL" id="KAF7349358.1"/>
    </source>
</evidence>
<dbReference type="InterPro" id="IPR036691">
    <property type="entry name" value="Endo/exonu/phosph_ase_sf"/>
</dbReference>
<accession>A0A8H6XXF1</accession>
<dbReference type="Proteomes" id="UP000623467">
    <property type="component" value="Unassembled WGS sequence"/>
</dbReference>
<dbReference type="EMBL" id="JACAZH010000016">
    <property type="protein sequence ID" value="KAF7349358.1"/>
    <property type="molecule type" value="Genomic_DNA"/>
</dbReference>
<dbReference type="GO" id="GO:0007165">
    <property type="term" value="P:signal transduction"/>
    <property type="evidence" value="ECO:0007669"/>
    <property type="project" value="InterPro"/>
</dbReference>
<dbReference type="GO" id="GO:0004439">
    <property type="term" value="F:phosphatidylinositol-4,5-bisphosphate 5-phosphatase activity"/>
    <property type="evidence" value="ECO:0007669"/>
    <property type="project" value="TreeGrafter"/>
</dbReference>
<dbReference type="Pfam" id="PF21310">
    <property type="entry name" value="OCRL-like_ASH"/>
    <property type="match status" value="1"/>
</dbReference>
<dbReference type="InterPro" id="IPR008936">
    <property type="entry name" value="Rho_GTPase_activation_prot"/>
</dbReference>
<dbReference type="SMART" id="SM00128">
    <property type="entry name" value="IPPc"/>
    <property type="match status" value="1"/>
</dbReference>
<keyword evidence="8" id="KW-1185">Reference proteome</keyword>
<feature type="coiled-coil region" evidence="5">
    <location>
        <begin position="655"/>
        <end position="682"/>
    </location>
</feature>
<organism evidence="7 8">
    <name type="scientific">Mycena sanguinolenta</name>
    <dbReference type="NCBI Taxonomy" id="230812"/>
    <lineage>
        <taxon>Eukaryota</taxon>
        <taxon>Fungi</taxon>
        <taxon>Dikarya</taxon>
        <taxon>Basidiomycota</taxon>
        <taxon>Agaricomycotina</taxon>
        <taxon>Agaricomycetes</taxon>
        <taxon>Agaricomycetidae</taxon>
        <taxon>Agaricales</taxon>
        <taxon>Marasmiineae</taxon>
        <taxon>Mycenaceae</taxon>
        <taxon>Mycena</taxon>
    </lineage>
</organism>
<dbReference type="OrthoDB" id="7862313at2759"/>
<keyword evidence="5" id="KW-0175">Coiled coil</keyword>
<protein>
    <submittedName>
        <fullName evidence="7">Inositol polyphosphate 5-phosphatase OCRL-1</fullName>
    </submittedName>
</protein>
<dbReference type="PROSITE" id="PS50238">
    <property type="entry name" value="RHOGAP"/>
    <property type="match status" value="1"/>
</dbReference>
<dbReference type="SUPFAM" id="SSF48350">
    <property type="entry name" value="GTPase activation domain, GAP"/>
    <property type="match status" value="1"/>
</dbReference>
<reference evidence="7" key="1">
    <citation type="submission" date="2020-05" db="EMBL/GenBank/DDBJ databases">
        <title>Mycena genomes resolve the evolution of fungal bioluminescence.</title>
        <authorList>
            <person name="Tsai I.J."/>
        </authorList>
    </citation>
    <scope>NUCLEOTIDE SEQUENCE</scope>
    <source>
        <strain evidence="7">160909Yilan</strain>
    </source>
</reference>
<proteinExistence type="predicted"/>
<dbReference type="GO" id="GO:0046856">
    <property type="term" value="P:phosphatidylinositol dephosphorylation"/>
    <property type="evidence" value="ECO:0007669"/>
    <property type="project" value="InterPro"/>
</dbReference>
<evidence type="ECO:0000256" key="4">
    <source>
        <dbReference type="ARBA" id="ARBA00023329"/>
    </source>
</evidence>
<dbReference type="Gene3D" id="1.10.555.10">
    <property type="entry name" value="Rho GTPase activation protein"/>
    <property type="match status" value="1"/>
</dbReference>
<dbReference type="InterPro" id="IPR000198">
    <property type="entry name" value="RhoGAP_dom"/>
</dbReference>
<dbReference type="InterPro" id="IPR000300">
    <property type="entry name" value="IPPc"/>
</dbReference>
<evidence type="ECO:0000256" key="1">
    <source>
        <dbReference type="ARBA" id="ARBA00004146"/>
    </source>
</evidence>
<evidence type="ECO:0000256" key="2">
    <source>
        <dbReference type="ARBA" id="ARBA00004580"/>
    </source>
</evidence>
<sequence>MAALESSIRALLRPSDEVKVVLEAIVVNPLSNAGTPDSPLSPTRSQTLDDNRNKRILAVVAHSDGPNTQEEGSVFILKSKPADRAFDQSDILRVFPVFGGFSITMAQVRRETWPTAQSSPSLTIKQGDIEGLEPLTLCTQHVQTLRDVLAGMQAIEGNRRCATCLGGPTHNVFVAGAVHIEACSITCMCVFLENGYELIYDPELVFSVPQDLRVAQKPLHTRLSLAFAGEAGDDSTDIVRIRDEWIRGRVRETCSQGKQSLRIRIGTFNVNGSPPSQDLSTWVGGNVNQSRDTIIPPLKEISPLSIGEVAKNPFDDPANSSSAEPARILNPELESVPTPALDKISIDVDADLLVLGFQELDLSTEALLYSTSTFREDAWCTAVFAALGAQAENYEKLVSKQLVGILLVVIVRKALRPCFSEIKSTAAGTGIMGLMGNKGGTAIRLKFTPIATDALENPGPTVLTFVNAHLAAFDEMVDKRHADFHDLTKRLRFDLGTDGTVPVPCSIFESDVLFWMIVLRNDDGSAVVDLNYRLDLADADVRTILSSEEWAESRYETLLRYDQLKSAARANKAFDMFSEGPITHLPTYRFNAGLLKDDLGYDLKRRPAWTDRVLFTSSAFAPIKQLSYTSHPQITQSDHRPVSAEFNIEIDLYDLPAAEAAADKLYRQLNGLEDAHEDTNARVNLKIMNASVNLGKVYYKKTVTQQVGIRNIGKVPCAYRLVPIDPESSIHPDWLRALLLPDELTYITLTAYIDNDSASRLNIDHKELECTLILHTVMGKDHFIAITAEYVPTCFANRISRLTLLPGPVRSLKSPSELRAEDRAINAPREIMRLVNWMMGPDLNLVKAFENVFVSPADETAVDTIRECLDTGADFPFSPDPKDDKAVVAFGETLFRLLDSLPEPLIPVQFHARCSEVADRGEAFEMLEVFPPTTVNVWISVTAFLHFVCQSSGDHDTKTTRISSLFAPVLLRDTANLVSPVGRRKFLLYFIM</sequence>
<dbReference type="Gene3D" id="3.60.10.10">
    <property type="entry name" value="Endonuclease/exonuclease/phosphatase"/>
    <property type="match status" value="1"/>
</dbReference>
<evidence type="ECO:0000313" key="8">
    <source>
        <dbReference type="Proteomes" id="UP000623467"/>
    </source>
</evidence>
<dbReference type="Gene3D" id="2.60.40.10">
    <property type="entry name" value="Immunoglobulins"/>
    <property type="match status" value="1"/>
</dbReference>
<dbReference type="InterPro" id="IPR046985">
    <property type="entry name" value="IP5"/>
</dbReference>
<keyword evidence="3" id="KW-0967">Endosome</keyword>
<dbReference type="AlphaFoldDB" id="A0A8H6XXF1"/>
<evidence type="ECO:0000256" key="5">
    <source>
        <dbReference type="SAM" id="Coils"/>
    </source>
</evidence>
<dbReference type="InterPro" id="IPR013783">
    <property type="entry name" value="Ig-like_fold"/>
</dbReference>
<comment type="subcellular location">
    <subcellularLocation>
        <location evidence="2">Cytoplasmic vesicle</location>
        <location evidence="2">Phagosome membrane</location>
    </subcellularLocation>
    <subcellularLocation>
        <location evidence="1">Early endosome membrane</location>
    </subcellularLocation>
</comment>
<dbReference type="SUPFAM" id="SSF56219">
    <property type="entry name" value="DNase I-like"/>
    <property type="match status" value="1"/>
</dbReference>
<dbReference type="InterPro" id="IPR048869">
    <property type="entry name" value="OCRL-1_2_ASH"/>
</dbReference>
<comment type="caution">
    <text evidence="7">The sequence shown here is derived from an EMBL/GenBank/DDBJ whole genome shotgun (WGS) entry which is preliminary data.</text>
</comment>
<gene>
    <name evidence="7" type="ORF">MSAN_01725600</name>
</gene>
<keyword evidence="4" id="KW-0968">Cytoplasmic vesicle</keyword>
<dbReference type="PANTHER" id="PTHR11200:SF300">
    <property type="entry name" value="TYPE II INOSITOL 1,4,5-TRISPHOSPHATE 5-PHOSPHATASE"/>
    <property type="match status" value="1"/>
</dbReference>
<dbReference type="GO" id="GO:0031901">
    <property type="term" value="C:early endosome membrane"/>
    <property type="evidence" value="ECO:0007669"/>
    <property type="project" value="UniProtKB-SubCell"/>
</dbReference>
<evidence type="ECO:0000256" key="3">
    <source>
        <dbReference type="ARBA" id="ARBA00022753"/>
    </source>
</evidence>
<dbReference type="Pfam" id="PF22669">
    <property type="entry name" value="Exo_endo_phos2"/>
    <property type="match status" value="1"/>
</dbReference>
<evidence type="ECO:0000259" key="6">
    <source>
        <dbReference type="PROSITE" id="PS50238"/>
    </source>
</evidence>